<evidence type="ECO:0000259" key="4">
    <source>
        <dbReference type="Pfam" id="PF08245"/>
    </source>
</evidence>
<dbReference type="AlphaFoldDB" id="A0A0S1SPL6"/>
<accession>A0A0S1SH78</accession>
<keyword evidence="2" id="KW-0133">Cell shape</keyword>
<keyword evidence="5" id="KW-0436">Ligase</keyword>
<dbReference type="STRING" id="1735162.PeribacterB2_0533"/>
<gene>
    <name evidence="5" type="ORF">PeribacterD1_0534</name>
</gene>
<dbReference type="GO" id="GO:0051301">
    <property type="term" value="P:cell division"/>
    <property type="evidence" value="ECO:0007669"/>
    <property type="project" value="UniProtKB-KW"/>
</dbReference>
<dbReference type="SUPFAM" id="SSF53244">
    <property type="entry name" value="MurD-like peptide ligases, peptide-binding domain"/>
    <property type="match status" value="1"/>
</dbReference>
<dbReference type="InterPro" id="IPR004101">
    <property type="entry name" value="Mur_ligase_C"/>
</dbReference>
<dbReference type="KEGG" id="prf:PeribacterA2_0534"/>
<evidence type="ECO:0000313" key="5">
    <source>
        <dbReference type="EMBL" id="ALM13220.1"/>
    </source>
</evidence>
<dbReference type="NCBIfam" id="TIGR01085">
    <property type="entry name" value="murE"/>
    <property type="match status" value="1"/>
</dbReference>
<evidence type="ECO:0000259" key="3">
    <source>
        <dbReference type="Pfam" id="PF02875"/>
    </source>
</evidence>
<proteinExistence type="inferred from homology"/>
<dbReference type="GO" id="GO:0005524">
    <property type="term" value="F:ATP binding"/>
    <property type="evidence" value="ECO:0007669"/>
    <property type="project" value="InterPro"/>
</dbReference>
<dbReference type="PANTHER" id="PTHR23135">
    <property type="entry name" value="MUR LIGASE FAMILY MEMBER"/>
    <property type="match status" value="1"/>
</dbReference>
<dbReference type="Proteomes" id="UP000069135">
    <property type="component" value="Chromosome"/>
</dbReference>
<dbReference type="GO" id="GO:0016881">
    <property type="term" value="F:acid-amino acid ligase activity"/>
    <property type="evidence" value="ECO:0007669"/>
    <property type="project" value="InterPro"/>
</dbReference>
<dbReference type="EMBL" id="CP013065">
    <property type="protein sequence ID" value="ALM13220.1"/>
    <property type="molecule type" value="Genomic_DNA"/>
</dbReference>
<comment type="similarity">
    <text evidence="1">Belongs to the MurCDEF family. MurE subfamily.</text>
</comment>
<keyword evidence="2" id="KW-0132">Cell division</keyword>
<evidence type="ECO:0000313" key="6">
    <source>
        <dbReference type="Proteomes" id="UP000069135"/>
    </source>
</evidence>
<keyword evidence="2" id="KW-0131">Cell cycle</keyword>
<sequence length="435" mass="47652">MKRLLRSLKKAISQRSPVRLVWHHAKAFVAALVYGFPARKLTVIAVTGTDGKTTTVGMTAHILADAGIRAGALSTAFLRIGDHTEWNATQKTSPSPFLIQRFLRRLVSAGCTHAVLEASSHGLVQGRLCFTWPSIAAVTNVTPEHLDYHGTMEQYRRDKGLLFMMLQGRGTKVLNRDDESFTTFSRIPSAQTLSFSVRSDDADCSATDIVETAEGTQSMLRTRERSTLLPLSLRLLGAFNVENALCAIACAHACAVSVDHAVKALRNFAGVPGRLERIDAGQDFAVYVDFTVTPAAYEKTLLTLRATLQPGNRLLVLTGSCGDRMREKRPIVGRLCSTLADIVVISNEDPYTEDPQQIIDEVWAGIDPSHCEAHKIFDRREAMEFLFHKAGPGDAVILCAKGADTTMMTAGGQIPWNEREIARELLKKMSGETLG</sequence>
<dbReference type="InterPro" id="IPR005761">
    <property type="entry name" value="UDP-N-AcMur-Glu-dNH2Pim_ligase"/>
</dbReference>
<accession>A0A0S1SPL6</accession>
<reference evidence="6" key="1">
    <citation type="submission" date="2015-10" db="EMBL/GenBank/DDBJ databases">
        <title>Analysis of five complete genome sequences for members of the class Peribacteria in the recently recognized Peregrinibacteria bacterial phylum.</title>
        <authorList>
            <person name="Anantharaman K."/>
            <person name="Brown C.T."/>
            <person name="Burstein D."/>
            <person name="Castelle C.J."/>
            <person name="Probst A.J."/>
            <person name="Thomas B.C."/>
            <person name="Williams K.H."/>
            <person name="Banfield J.F."/>
        </authorList>
    </citation>
    <scope>NUCLEOTIDE SEQUENCE [LARGE SCALE GENOMIC DNA]</scope>
</reference>
<protein>
    <submittedName>
        <fullName evidence="5">UDP-N-acetylmuramoyl-L-alanyl-D-glutamate--2, 6-diaminopime late ligase</fullName>
    </submittedName>
</protein>
<dbReference type="GO" id="GO:0009252">
    <property type="term" value="P:peptidoglycan biosynthetic process"/>
    <property type="evidence" value="ECO:0007669"/>
    <property type="project" value="UniProtKB-UniPathway"/>
</dbReference>
<dbReference type="PATRIC" id="fig|1735161.3.peg.522"/>
<dbReference type="InterPro" id="IPR036615">
    <property type="entry name" value="Mur_ligase_C_dom_sf"/>
</dbReference>
<dbReference type="UniPathway" id="UPA00219"/>
<name>A0A0S1SPL6_9BACT</name>
<evidence type="ECO:0000256" key="2">
    <source>
        <dbReference type="RuleBase" id="RU004135"/>
    </source>
</evidence>
<accession>A0A0S1SX32</accession>
<dbReference type="GO" id="GO:0071555">
    <property type="term" value="P:cell wall organization"/>
    <property type="evidence" value="ECO:0007669"/>
    <property type="project" value="UniProtKB-KW"/>
</dbReference>
<dbReference type="Gene3D" id="3.40.1190.10">
    <property type="entry name" value="Mur-like, catalytic domain"/>
    <property type="match status" value="1"/>
</dbReference>
<dbReference type="Pfam" id="PF08245">
    <property type="entry name" value="Mur_ligase_M"/>
    <property type="match status" value="1"/>
</dbReference>
<comment type="pathway">
    <text evidence="2">Cell wall biogenesis; peptidoglycan biosynthesis.</text>
</comment>
<dbReference type="GO" id="GO:0008360">
    <property type="term" value="P:regulation of cell shape"/>
    <property type="evidence" value="ECO:0007669"/>
    <property type="project" value="UniProtKB-KW"/>
</dbReference>
<keyword evidence="2" id="KW-0961">Cell wall biogenesis/degradation</keyword>
<organism evidence="5 6">
    <name type="scientific">Candidatus Peribacter riflensis</name>
    <dbReference type="NCBI Taxonomy" id="1735162"/>
    <lineage>
        <taxon>Bacteria</taxon>
        <taxon>Candidatus Peregrinibacteriota</taxon>
        <taxon>Candidatus Peribacteria</taxon>
        <taxon>Candidatus Peribacterales</taxon>
        <taxon>Candidatus Peribacteraceae</taxon>
        <taxon>Candidatus Peribacter</taxon>
    </lineage>
</organism>
<dbReference type="Gene3D" id="3.90.190.20">
    <property type="entry name" value="Mur ligase, C-terminal domain"/>
    <property type="match status" value="1"/>
</dbReference>
<dbReference type="InterPro" id="IPR036565">
    <property type="entry name" value="Mur-like_cat_sf"/>
</dbReference>
<evidence type="ECO:0000256" key="1">
    <source>
        <dbReference type="ARBA" id="ARBA00005898"/>
    </source>
</evidence>
<dbReference type="Pfam" id="PF02875">
    <property type="entry name" value="Mur_ligase_C"/>
    <property type="match status" value="1"/>
</dbReference>
<dbReference type="SUPFAM" id="SSF53623">
    <property type="entry name" value="MurD-like peptide ligases, catalytic domain"/>
    <property type="match status" value="1"/>
</dbReference>
<accession>A0A0S1SKG9</accession>
<dbReference type="InterPro" id="IPR013221">
    <property type="entry name" value="Mur_ligase_cen"/>
</dbReference>
<comment type="subcellular location">
    <subcellularLocation>
        <location evidence="2">Cytoplasm</location>
    </subcellularLocation>
</comment>
<feature type="domain" description="Mur ligase central" evidence="4">
    <location>
        <begin position="46"/>
        <end position="251"/>
    </location>
</feature>
<dbReference type="GO" id="GO:0005737">
    <property type="term" value="C:cytoplasm"/>
    <property type="evidence" value="ECO:0007669"/>
    <property type="project" value="UniProtKB-SubCell"/>
</dbReference>
<dbReference type="PANTHER" id="PTHR23135:SF4">
    <property type="entry name" value="UDP-N-ACETYLMURAMOYL-L-ALANYL-D-GLUTAMATE--2,6-DIAMINOPIMELATE LIGASE MURE HOMOLOG, CHLOROPLASTIC"/>
    <property type="match status" value="1"/>
</dbReference>
<feature type="domain" description="Mur ligase C-terminal" evidence="3">
    <location>
        <begin position="273"/>
        <end position="402"/>
    </location>
</feature>
<accession>A0A0S1STI3</accession>
<keyword evidence="2" id="KW-0573">Peptidoglycan synthesis</keyword>
<reference evidence="5 6" key="2">
    <citation type="journal article" date="2016" name="PeerJ">
        <title>Analysis of five complete genome sequences for members of the class Peribacteria in the recently recognized Peregrinibacteria bacterial phylum.</title>
        <authorList>
            <person name="Anantharaman K."/>
            <person name="Brown C.T."/>
            <person name="Burstein D."/>
            <person name="Castelle C.J."/>
            <person name="Probst A.J."/>
            <person name="Thomas B.C."/>
            <person name="Williams K.H."/>
            <person name="Banfield J.F."/>
        </authorList>
    </citation>
    <scope>NUCLEOTIDE SEQUENCE [LARGE SCALE GENOMIC DNA]</scope>
    <source>
        <strain evidence="5">RIFOXYD1_FULL_PER-ii_59_16</strain>
    </source>
</reference>